<dbReference type="PANTHER" id="PTHR30026">
    <property type="entry name" value="OUTER MEMBRANE PROTEIN TOLC"/>
    <property type="match status" value="1"/>
</dbReference>
<evidence type="ECO:0000256" key="5">
    <source>
        <dbReference type="ARBA" id="ARBA00022692"/>
    </source>
</evidence>
<evidence type="ECO:0000256" key="2">
    <source>
        <dbReference type="ARBA" id="ARBA00007613"/>
    </source>
</evidence>
<dbReference type="GO" id="GO:0015288">
    <property type="term" value="F:porin activity"/>
    <property type="evidence" value="ECO:0007669"/>
    <property type="project" value="TreeGrafter"/>
</dbReference>
<dbReference type="GO" id="GO:0015562">
    <property type="term" value="F:efflux transmembrane transporter activity"/>
    <property type="evidence" value="ECO:0007669"/>
    <property type="project" value="InterPro"/>
</dbReference>
<name>A0A1G6GCH6_BACOV</name>
<comment type="similarity">
    <text evidence="2">Belongs to the outer membrane factor (OMF) (TC 1.B.17) family.</text>
</comment>
<evidence type="ECO:0000256" key="7">
    <source>
        <dbReference type="ARBA" id="ARBA00023237"/>
    </source>
</evidence>
<dbReference type="InterPro" id="IPR051906">
    <property type="entry name" value="TolC-like"/>
</dbReference>
<evidence type="ECO:0000256" key="4">
    <source>
        <dbReference type="ARBA" id="ARBA00022452"/>
    </source>
</evidence>
<accession>A0A1G6GCH6</accession>
<evidence type="ECO:0000313" key="8">
    <source>
        <dbReference type="EMBL" id="SDB79445.1"/>
    </source>
</evidence>
<evidence type="ECO:0000256" key="6">
    <source>
        <dbReference type="ARBA" id="ARBA00023136"/>
    </source>
</evidence>
<dbReference type="EMBL" id="FMYE01000079">
    <property type="protein sequence ID" value="SDB79445.1"/>
    <property type="molecule type" value="Genomic_DNA"/>
</dbReference>
<proteinExistence type="inferred from homology"/>
<protein>
    <submittedName>
        <fullName evidence="8">Outer membrane protein TolC</fullName>
    </submittedName>
</protein>
<dbReference type="Pfam" id="PF02321">
    <property type="entry name" value="OEP"/>
    <property type="match status" value="2"/>
</dbReference>
<organism evidence="8 9">
    <name type="scientific">Bacteroides ovatus</name>
    <dbReference type="NCBI Taxonomy" id="28116"/>
    <lineage>
        <taxon>Bacteria</taxon>
        <taxon>Pseudomonadati</taxon>
        <taxon>Bacteroidota</taxon>
        <taxon>Bacteroidia</taxon>
        <taxon>Bacteroidales</taxon>
        <taxon>Bacteroidaceae</taxon>
        <taxon>Bacteroides</taxon>
    </lineage>
</organism>
<dbReference type="GO" id="GO:0009279">
    <property type="term" value="C:cell outer membrane"/>
    <property type="evidence" value="ECO:0007669"/>
    <property type="project" value="UniProtKB-SubCell"/>
</dbReference>
<keyword evidence="5" id="KW-0812">Transmembrane</keyword>
<dbReference type="PANTHER" id="PTHR30026:SF20">
    <property type="entry name" value="OUTER MEMBRANE PROTEIN TOLC"/>
    <property type="match status" value="1"/>
</dbReference>
<dbReference type="AlphaFoldDB" id="A0A1G6GCH6"/>
<dbReference type="Gene3D" id="1.20.1600.10">
    <property type="entry name" value="Outer membrane efflux proteins (OEP)"/>
    <property type="match status" value="1"/>
</dbReference>
<evidence type="ECO:0000256" key="1">
    <source>
        <dbReference type="ARBA" id="ARBA00004442"/>
    </source>
</evidence>
<dbReference type="GO" id="GO:1990281">
    <property type="term" value="C:efflux pump complex"/>
    <property type="evidence" value="ECO:0007669"/>
    <property type="project" value="TreeGrafter"/>
</dbReference>
<keyword evidence="7" id="KW-0998">Cell outer membrane</keyword>
<dbReference type="SUPFAM" id="SSF56954">
    <property type="entry name" value="Outer membrane efflux proteins (OEP)"/>
    <property type="match status" value="1"/>
</dbReference>
<evidence type="ECO:0000256" key="3">
    <source>
        <dbReference type="ARBA" id="ARBA00022448"/>
    </source>
</evidence>
<keyword evidence="6" id="KW-0472">Membrane</keyword>
<keyword evidence="4" id="KW-1134">Transmembrane beta strand</keyword>
<reference evidence="8 9" key="1">
    <citation type="submission" date="2016-10" db="EMBL/GenBank/DDBJ databases">
        <authorList>
            <person name="de Groot N.N."/>
        </authorList>
    </citation>
    <scope>NUCLEOTIDE SEQUENCE [LARGE SCALE GENOMIC DNA]</scope>
    <source>
        <strain evidence="8 9">NLAE-zl-C500</strain>
    </source>
</reference>
<comment type="subcellular location">
    <subcellularLocation>
        <location evidence="1">Cell outer membrane</location>
    </subcellularLocation>
</comment>
<dbReference type="InterPro" id="IPR003423">
    <property type="entry name" value="OMP_efflux"/>
</dbReference>
<gene>
    <name evidence="8" type="ORF">SAMN05192581_107910</name>
</gene>
<evidence type="ECO:0000313" key="9">
    <source>
        <dbReference type="Proteomes" id="UP000183670"/>
    </source>
</evidence>
<dbReference type="Proteomes" id="UP000183670">
    <property type="component" value="Unassembled WGS sequence"/>
</dbReference>
<sequence>MKINIKTKSTKMNLKHKKLITIVGVLTASFSLKAQTSIYLPMTEAVEMAIQNNKNIRMADLEHKIANANFHQTDAIFLPQLSVGYQAVTTNNPLNAFGFLLQQSSVTAQDFDPARLNNPGASQNYGASVDIRMPIFNLDQIYARKGAKLQEEVYKYKAQYTKDYIVFEIQKAYTQLQFAYQARNVLESTLSDVKQIYQSVQNFYQQGLVQKSDVLNAQVQVNTVESALNKAKSNISNASDGLKLLMSIEQNQNGKSFLTDSLTQKEQSTDLYPVFSPLRADVLALRKAWEASNAMVKSSIMNFLPKINAFGSYQFNDAKIFRFKEDSYIAGISLSWTIFSGNQNRSKFRSANFQRTRMKLELDQYMDKSRLEMNKTARDLQDLNFEIRKQQTSVDQAAEALRIINNRYQAGLISTTDLLSAQAQLSQQKLLLAQTVMSYNITIYYQELLTSIK</sequence>
<keyword evidence="3" id="KW-0813">Transport</keyword>